<organism evidence="1 2">
    <name type="scientific">Sinorhizobium meliloti (strain SM11)</name>
    <dbReference type="NCBI Taxonomy" id="707241"/>
    <lineage>
        <taxon>Bacteria</taxon>
        <taxon>Pseudomonadati</taxon>
        <taxon>Pseudomonadota</taxon>
        <taxon>Alphaproteobacteria</taxon>
        <taxon>Hyphomicrobiales</taxon>
        <taxon>Rhizobiaceae</taxon>
        <taxon>Sinorhizobium/Ensifer group</taxon>
        <taxon>Sinorhizobium</taxon>
    </lineage>
</organism>
<keyword evidence="1" id="KW-0614">Plasmid</keyword>
<dbReference type="HOGENOM" id="CLU_3431933_0_0_5"/>
<evidence type="ECO:0000313" key="1">
    <source>
        <dbReference type="EMBL" id="AEH81138.1"/>
    </source>
</evidence>
<evidence type="ECO:0000313" key="2">
    <source>
        <dbReference type="Proteomes" id="UP000009045"/>
    </source>
</evidence>
<proteinExistence type="predicted"/>
<accession>F7XAV4</accession>
<geneLocation type="plasmid" evidence="1 2">
    <name>pSmeSM11c</name>
</geneLocation>
<dbReference type="EMBL" id="CP001831">
    <property type="protein sequence ID" value="AEH81138.1"/>
    <property type="molecule type" value="Genomic_DNA"/>
</dbReference>
<sequence>MASYYNNAERRMDERPG</sequence>
<protein>
    <submittedName>
        <fullName evidence="1">Uncharacterized protein</fullName>
    </submittedName>
</protein>
<name>F7XAV4_SINMM</name>
<dbReference type="Proteomes" id="UP000009045">
    <property type="component" value="Plasmid pSmeSM11c"/>
</dbReference>
<reference evidence="1 2" key="1">
    <citation type="journal article" date="2011" name="J. Biotechnol.">
        <title>The complete genome sequence of the dominant Sinorhizobium meliloti field isolate SM11 extends the S. meliloti pan-genome.</title>
        <authorList>
            <person name="Schneiker-Bekel S."/>
            <person name="Wibberg D."/>
            <person name="Bekel T."/>
            <person name="Blom J."/>
            <person name="Linke B."/>
            <person name="Neuweger H."/>
            <person name="Stiens M."/>
            <person name="Vorholter F.J."/>
            <person name="Weidner S."/>
            <person name="Goesmann A."/>
            <person name="Puhler A."/>
            <person name="Schluter A."/>
        </authorList>
    </citation>
    <scope>NUCLEOTIDE SEQUENCE [LARGE SCALE GENOMIC DNA]</scope>
    <source>
        <strain evidence="1 2">SM11</strain>
        <plasmid evidence="2">pSmeSM11c</plasmid>
    </source>
</reference>
<dbReference type="KEGG" id="smx:SM11_pC0065"/>
<gene>
    <name evidence="1" type="ordered locus">SM11_pC0065</name>
</gene>
<dbReference type="AlphaFoldDB" id="F7XAV4"/>